<dbReference type="GO" id="GO:0006811">
    <property type="term" value="P:monoatomic ion transport"/>
    <property type="evidence" value="ECO:0007669"/>
    <property type="project" value="UniProtKB-KW"/>
</dbReference>
<keyword evidence="5 9" id="KW-1133">Transmembrane helix</keyword>
<evidence type="ECO:0000256" key="7">
    <source>
        <dbReference type="ARBA" id="ARBA00023136"/>
    </source>
</evidence>
<feature type="transmembrane region" description="Helical" evidence="9">
    <location>
        <begin position="355"/>
        <end position="381"/>
    </location>
</feature>
<evidence type="ECO:0000256" key="6">
    <source>
        <dbReference type="ARBA" id="ARBA00023065"/>
    </source>
</evidence>
<feature type="transmembrane region" description="Helical" evidence="9">
    <location>
        <begin position="268"/>
        <end position="286"/>
    </location>
</feature>
<feature type="transmembrane region" description="Helical" evidence="9">
    <location>
        <begin position="324"/>
        <end position="343"/>
    </location>
</feature>
<keyword evidence="6" id="KW-0406">Ion transport</keyword>
<feature type="transmembrane region" description="Helical" evidence="9">
    <location>
        <begin position="192"/>
        <end position="211"/>
    </location>
</feature>
<dbReference type="GO" id="GO:0005886">
    <property type="term" value="C:plasma membrane"/>
    <property type="evidence" value="ECO:0007669"/>
    <property type="project" value="TreeGrafter"/>
</dbReference>
<evidence type="ECO:0000256" key="9">
    <source>
        <dbReference type="SAM" id="Phobius"/>
    </source>
</evidence>
<evidence type="ECO:0000313" key="10">
    <source>
        <dbReference type="EMBL" id="KAF2190704.1"/>
    </source>
</evidence>
<keyword evidence="7 9" id="KW-0472">Membrane</keyword>
<keyword evidence="3" id="KW-0813">Transport</keyword>
<feature type="transmembrane region" description="Helical" evidence="9">
    <location>
        <begin position="232"/>
        <end position="256"/>
    </location>
</feature>
<evidence type="ECO:0000256" key="3">
    <source>
        <dbReference type="ARBA" id="ARBA00022448"/>
    </source>
</evidence>
<dbReference type="InterPro" id="IPR036259">
    <property type="entry name" value="MFS_trans_sf"/>
</dbReference>
<evidence type="ECO:0008006" key="12">
    <source>
        <dbReference type="Google" id="ProtNLM"/>
    </source>
</evidence>
<evidence type="ECO:0000256" key="5">
    <source>
        <dbReference type="ARBA" id="ARBA00022989"/>
    </source>
</evidence>
<feature type="transmembrane region" description="Helical" evidence="9">
    <location>
        <begin position="293"/>
        <end position="312"/>
    </location>
</feature>
<comment type="similarity">
    <text evidence="2">Belongs to the major facilitator superfamily.</text>
</comment>
<feature type="transmembrane region" description="Helical" evidence="9">
    <location>
        <begin position="422"/>
        <end position="439"/>
    </location>
</feature>
<dbReference type="EMBL" id="ML994618">
    <property type="protein sequence ID" value="KAF2190704.1"/>
    <property type="molecule type" value="Genomic_DNA"/>
</dbReference>
<sequence length="440" mass="48241">MEMSKESEHHDTFVNDPDGMTLTGETSRSVKRIEAISRHITFADRILLFVGVFIVAYAESLLLLLSQLLQRLPMFLGEWSCYLFLSSSMSLAGAVLYQTGFTLIAFLVEIIVADVTSLRSRLFFSYIAPSPYLINGWVSGDRVGDISAYKTPYQIFCVKRLTISLFWQLDVPGIFFIIAILALLLIPFTLAVIAPLVIGFCLLPAFVIWKMRAPHPLAPIQLLKGRAVWRSLGIAFTLNAAWAVQDYLYTVLIVAFNESILSATRITNLFSFTSVLTGMCLGLVVYKVRQLKWLIVFGTCLNMVAWGFLIHYRGGDSGADHFGIVGAQALLGFAGGFFPYTAMTSIQAATWHEHLTIVTGLCLSLYSVGGAVGNAISGAIWTQILPGRLEDKLAATGNKTLADICTLERDGIVAAYGETQRILTITGICIASVLIFFAAV</sequence>
<feature type="transmembrane region" description="Helical" evidence="9">
    <location>
        <begin position="165"/>
        <end position="186"/>
    </location>
</feature>
<dbReference type="PANTHER" id="PTHR23501:SF92">
    <property type="entry name" value="GLUTATHIONE EXCHANGER 1-RELATED"/>
    <property type="match status" value="1"/>
</dbReference>
<dbReference type="Proteomes" id="UP000800200">
    <property type="component" value="Unassembled WGS sequence"/>
</dbReference>
<evidence type="ECO:0000256" key="1">
    <source>
        <dbReference type="ARBA" id="ARBA00004127"/>
    </source>
</evidence>
<evidence type="ECO:0000313" key="11">
    <source>
        <dbReference type="Proteomes" id="UP000800200"/>
    </source>
</evidence>
<feature type="transmembrane region" description="Helical" evidence="9">
    <location>
        <begin position="46"/>
        <end position="69"/>
    </location>
</feature>
<evidence type="ECO:0000256" key="2">
    <source>
        <dbReference type="ARBA" id="ARBA00008335"/>
    </source>
</evidence>
<evidence type="ECO:0000256" key="4">
    <source>
        <dbReference type="ARBA" id="ARBA00022692"/>
    </source>
</evidence>
<gene>
    <name evidence="10" type="ORF">K469DRAFT_811734</name>
</gene>
<reference evidence="10" key="1">
    <citation type="journal article" date="2020" name="Stud. Mycol.">
        <title>101 Dothideomycetes genomes: a test case for predicting lifestyles and emergence of pathogens.</title>
        <authorList>
            <person name="Haridas S."/>
            <person name="Albert R."/>
            <person name="Binder M."/>
            <person name="Bloem J."/>
            <person name="Labutti K."/>
            <person name="Salamov A."/>
            <person name="Andreopoulos B."/>
            <person name="Baker S."/>
            <person name="Barry K."/>
            <person name="Bills G."/>
            <person name="Bluhm B."/>
            <person name="Cannon C."/>
            <person name="Castanera R."/>
            <person name="Culley D."/>
            <person name="Daum C."/>
            <person name="Ezra D."/>
            <person name="Gonzalez J."/>
            <person name="Henrissat B."/>
            <person name="Kuo A."/>
            <person name="Liang C."/>
            <person name="Lipzen A."/>
            <person name="Lutzoni F."/>
            <person name="Magnuson J."/>
            <person name="Mondo S."/>
            <person name="Nolan M."/>
            <person name="Ohm R."/>
            <person name="Pangilinan J."/>
            <person name="Park H.-J."/>
            <person name="Ramirez L."/>
            <person name="Alfaro M."/>
            <person name="Sun H."/>
            <person name="Tritt A."/>
            <person name="Yoshinaga Y."/>
            <person name="Zwiers L.-H."/>
            <person name="Turgeon B."/>
            <person name="Goodwin S."/>
            <person name="Spatafora J."/>
            <person name="Crous P."/>
            <person name="Grigoriev I."/>
        </authorList>
    </citation>
    <scope>NUCLEOTIDE SEQUENCE</scope>
    <source>
        <strain evidence="10">CBS 207.26</strain>
    </source>
</reference>
<feature type="transmembrane region" description="Helical" evidence="9">
    <location>
        <begin position="89"/>
        <end position="112"/>
    </location>
</feature>
<dbReference type="PANTHER" id="PTHR23501">
    <property type="entry name" value="MAJOR FACILITATOR SUPERFAMILY"/>
    <property type="match status" value="1"/>
</dbReference>
<comment type="subcellular location">
    <subcellularLocation>
        <location evidence="1">Endomembrane system</location>
        <topology evidence="1">Multi-pass membrane protein</topology>
    </subcellularLocation>
</comment>
<dbReference type="AlphaFoldDB" id="A0A6A6EG57"/>
<keyword evidence="11" id="KW-1185">Reference proteome</keyword>
<dbReference type="SUPFAM" id="SSF103473">
    <property type="entry name" value="MFS general substrate transporter"/>
    <property type="match status" value="1"/>
</dbReference>
<name>A0A6A6EG57_9PEZI</name>
<accession>A0A6A6EG57</accession>
<organism evidence="10 11">
    <name type="scientific">Zopfia rhizophila CBS 207.26</name>
    <dbReference type="NCBI Taxonomy" id="1314779"/>
    <lineage>
        <taxon>Eukaryota</taxon>
        <taxon>Fungi</taxon>
        <taxon>Dikarya</taxon>
        <taxon>Ascomycota</taxon>
        <taxon>Pezizomycotina</taxon>
        <taxon>Dothideomycetes</taxon>
        <taxon>Dothideomycetes incertae sedis</taxon>
        <taxon>Zopfiaceae</taxon>
        <taxon>Zopfia</taxon>
    </lineage>
</organism>
<proteinExistence type="inferred from homology"/>
<evidence type="ECO:0000256" key="8">
    <source>
        <dbReference type="SAM" id="MobiDB-lite"/>
    </source>
</evidence>
<dbReference type="OrthoDB" id="2241241at2759"/>
<keyword evidence="4 9" id="KW-0812">Transmembrane</keyword>
<feature type="compositionally biased region" description="Basic and acidic residues" evidence="8">
    <location>
        <begin position="1"/>
        <end position="13"/>
    </location>
</feature>
<protein>
    <recommendedName>
        <fullName evidence="12">MFS general substrate transporter</fullName>
    </recommendedName>
</protein>
<dbReference type="GO" id="GO:0022857">
    <property type="term" value="F:transmembrane transporter activity"/>
    <property type="evidence" value="ECO:0007669"/>
    <property type="project" value="TreeGrafter"/>
</dbReference>
<feature type="region of interest" description="Disordered" evidence="8">
    <location>
        <begin position="1"/>
        <end position="22"/>
    </location>
</feature>
<dbReference type="GO" id="GO:0012505">
    <property type="term" value="C:endomembrane system"/>
    <property type="evidence" value="ECO:0007669"/>
    <property type="project" value="UniProtKB-SubCell"/>
</dbReference>